<dbReference type="InterPro" id="IPR013221">
    <property type="entry name" value="Mur_ligase_cen"/>
</dbReference>
<dbReference type="Pfam" id="PF08353">
    <property type="entry name" value="MurT_C"/>
    <property type="match status" value="1"/>
</dbReference>
<feature type="binding site" evidence="1">
    <location>
        <position position="229"/>
    </location>
    <ligand>
        <name>Zn(2+)</name>
        <dbReference type="ChEBI" id="CHEBI:29105"/>
    </ligand>
</feature>
<comment type="pathway">
    <text evidence="1">Cell wall biogenesis; peptidoglycan biosynthesis.</text>
</comment>
<name>A0A1F7KEQ1_9BACT</name>
<keyword evidence="1" id="KW-0067">ATP-binding</keyword>
<keyword evidence="1" id="KW-0133">Cell shape</keyword>
<comment type="catalytic activity">
    <reaction evidence="1">
        <text>beta-D-GlcNAc-(1-&gt;4)-Mur2Ac(oyl-L-Ala-gamma-D-O-P-Glu-L-Lys-D-Ala-D-Ala)-di-trans,octa-cis-undecaprenyl diphosphate + NH4(+) = beta-D-GlcNAc-(1-&gt;4)-Mur2Ac(oyl-L-Ala-D-isoglutaminyl-L-Lys-D-Ala-D-Ala)-di-trans,octa-cis-undecaprenyl diphosphate + phosphate + H(+)</text>
        <dbReference type="Rhea" id="RHEA:57932"/>
        <dbReference type="ChEBI" id="CHEBI:15378"/>
        <dbReference type="ChEBI" id="CHEBI:28938"/>
        <dbReference type="ChEBI" id="CHEBI:43474"/>
        <dbReference type="ChEBI" id="CHEBI:62233"/>
        <dbReference type="ChEBI" id="CHEBI:143132"/>
    </reaction>
</comment>
<feature type="binding site" evidence="1">
    <location>
        <position position="232"/>
    </location>
    <ligand>
        <name>Zn(2+)</name>
        <dbReference type="ChEBI" id="CHEBI:29105"/>
    </ligand>
</feature>
<comment type="caution">
    <text evidence="5">The sequence shown here is derived from an EMBL/GenBank/DDBJ whole genome shotgun (WGS) entry which is preliminary data.</text>
</comment>
<sequence length="426" mass="48547">MFFIQLLAKLLAGFSQLLLARSGGTWPGELALRFNPALTKRLRTYFKEVIIILGTNGKTSTSKFIVTALAQSGRHVISNPTGANLENGLVSTVLVKLPFFPKKKQYTAVIEVDEYAFTQIASHFPPDYLIILNLFRDQLDRYGEVGNILNRWQTILKKMPQIKVIYPTSDPGLESLFIKTKIVRFSYGVPAEFLKAKPGIAGDYVYCQQCGQKLIYQGYYLGHMGAWRCRHCLFQMDSHAFRFTKTQISKLHFLPDYLIINFQAAFLLLKELFVDEAIFWQTASTWQPAFGRGEIYRGTNHQYTFYLGKNPASWSAALKNIIRQTTGDYELIFGLNNRIPDGHDISWIYDADFSSLPKNIRIAVFGDRAHDLAVRLKINGTPAQKVFTNLTQLKQYLQEHGSQIIFLANYSALLETRRLILGRMIG</sequence>
<comment type="catalytic activity">
    <reaction evidence="1">
        <text>beta-D-GlcNAc-(1-&gt;4)-Mur2Ac(oyl-L-Ala-gamma-D-Glu-L-Lys-D-Ala-D-Ala)-di-trans,octa-cis-undecaprenyl diphosphate + ATP = beta-D-GlcNAc-(1-&gt;4)-Mur2Ac(oyl-L-Ala-gamma-D-O-P-Glu-L-Lys-D-Ala-D-Ala)-di-trans,octa-cis-undecaprenyl diphosphate + ADP</text>
        <dbReference type="Rhea" id="RHEA:59488"/>
        <dbReference type="ChEBI" id="CHEBI:30616"/>
        <dbReference type="ChEBI" id="CHEBI:60033"/>
        <dbReference type="ChEBI" id="CHEBI:143132"/>
        <dbReference type="ChEBI" id="CHEBI:456216"/>
    </reaction>
</comment>
<feature type="domain" description="Mur ligase central" evidence="3">
    <location>
        <begin position="54"/>
        <end position="188"/>
    </location>
</feature>
<dbReference type="Pfam" id="PF08245">
    <property type="entry name" value="Mur_ligase_M"/>
    <property type="match status" value="1"/>
</dbReference>
<evidence type="ECO:0000259" key="3">
    <source>
        <dbReference type="Pfam" id="PF08245"/>
    </source>
</evidence>
<dbReference type="EC" id="6.3.5.13" evidence="1"/>
<dbReference type="Gene3D" id="3.40.1190.10">
    <property type="entry name" value="Mur-like, catalytic domain"/>
    <property type="match status" value="1"/>
</dbReference>
<dbReference type="GO" id="GO:0009252">
    <property type="term" value="P:peptidoglycan biosynthetic process"/>
    <property type="evidence" value="ECO:0007669"/>
    <property type="project" value="UniProtKB-UniRule"/>
</dbReference>
<dbReference type="GO" id="GO:0140282">
    <property type="term" value="F:carbon-nitrogen ligase activity on lipid II"/>
    <property type="evidence" value="ECO:0007669"/>
    <property type="project" value="UniProtKB-UniRule"/>
</dbReference>
<comment type="catalytic activity">
    <reaction evidence="1">
        <text>beta-D-GlcNAc-(1-&gt;4)-Mur2Ac(oyl-L-Ala-gamma-D-Glu-L-Lys-D-Ala-D-Ala)-di-trans,octa-cis-undecaprenyl diphosphate + L-glutamine + ATP + H2O = beta-D-GlcNAc-(1-&gt;4)-Mur2Ac(oyl-L-Ala-D-isoglutaminyl-L-Lys-D-Ala-D-Ala)-di-trans,octa-cis-undecaprenyl diphosphate + L-glutamate + ADP + phosphate + H(+)</text>
        <dbReference type="Rhea" id="RHEA:57928"/>
        <dbReference type="ChEBI" id="CHEBI:15377"/>
        <dbReference type="ChEBI" id="CHEBI:15378"/>
        <dbReference type="ChEBI" id="CHEBI:29985"/>
        <dbReference type="ChEBI" id="CHEBI:30616"/>
        <dbReference type="ChEBI" id="CHEBI:43474"/>
        <dbReference type="ChEBI" id="CHEBI:58359"/>
        <dbReference type="ChEBI" id="CHEBI:60033"/>
        <dbReference type="ChEBI" id="CHEBI:62233"/>
        <dbReference type="ChEBI" id="CHEBI:456216"/>
        <dbReference type="EC" id="6.3.5.13"/>
    </reaction>
</comment>
<dbReference type="InterPro" id="IPR043703">
    <property type="entry name" value="Lipid_II_synth_MurT"/>
</dbReference>
<evidence type="ECO:0000259" key="4">
    <source>
        <dbReference type="Pfam" id="PF08353"/>
    </source>
</evidence>
<keyword evidence="1" id="KW-0961">Cell wall biogenesis/degradation</keyword>
<dbReference type="PANTHER" id="PTHR23135">
    <property type="entry name" value="MUR LIGASE FAMILY MEMBER"/>
    <property type="match status" value="1"/>
</dbReference>
<dbReference type="GO" id="GO:0008360">
    <property type="term" value="P:regulation of cell shape"/>
    <property type="evidence" value="ECO:0007669"/>
    <property type="project" value="UniProtKB-KW"/>
</dbReference>
<dbReference type="GO" id="GO:0005524">
    <property type="term" value="F:ATP binding"/>
    <property type="evidence" value="ECO:0007669"/>
    <property type="project" value="UniProtKB-UniRule"/>
</dbReference>
<feature type="binding site" evidence="1">
    <location>
        <position position="207"/>
    </location>
    <ligand>
        <name>Zn(2+)</name>
        <dbReference type="ChEBI" id="CHEBI:29105"/>
    </ligand>
</feature>
<protein>
    <recommendedName>
        <fullName evidence="1">Lipid II isoglutaminyl synthase (glutamine-hydrolyzing) subunit MurT</fullName>
        <ecNumber evidence="1">6.3.5.13</ecNumber>
    </recommendedName>
</protein>
<comment type="function">
    <text evidence="1">The lipid II isoglutaminyl synthase complex catalyzes the formation of alpha-D-isoglutamine in the cell wall lipid II stem peptide. The MurT subunit catalyzes the ATP-dependent amidation of D-glutamate residue of lipid II, converting it to an isoglutamine residue.</text>
</comment>
<dbReference type="EMBL" id="MGBG01000008">
    <property type="protein sequence ID" value="OGK66330.1"/>
    <property type="molecule type" value="Genomic_DNA"/>
</dbReference>
<keyword evidence="1" id="KW-0436">Ligase</keyword>
<dbReference type="UniPathway" id="UPA00219"/>
<comment type="similarity">
    <text evidence="1">Belongs to the MurCDEF family. MurT subfamily.</text>
</comment>
<dbReference type="GO" id="GO:0016881">
    <property type="term" value="F:acid-amino acid ligase activity"/>
    <property type="evidence" value="ECO:0007669"/>
    <property type="project" value="InterPro"/>
</dbReference>
<keyword evidence="2" id="KW-0732">Signal</keyword>
<dbReference type="InterPro" id="IPR013564">
    <property type="entry name" value="MurT_C"/>
</dbReference>
<evidence type="ECO:0000313" key="5">
    <source>
        <dbReference type="EMBL" id="OGK66330.1"/>
    </source>
</evidence>
<accession>A0A1F7KEQ1</accession>
<keyword evidence="1" id="KW-0573">Peptidoglycan synthesis</keyword>
<dbReference type="GO" id="GO:0071555">
    <property type="term" value="P:cell wall organization"/>
    <property type="evidence" value="ECO:0007669"/>
    <property type="project" value="UniProtKB-KW"/>
</dbReference>
<feature type="active site" evidence="1">
    <location>
        <position position="344"/>
    </location>
</feature>
<dbReference type="GO" id="GO:0008270">
    <property type="term" value="F:zinc ion binding"/>
    <property type="evidence" value="ECO:0007669"/>
    <property type="project" value="UniProtKB-UniRule"/>
</dbReference>
<proteinExistence type="inferred from homology"/>
<evidence type="ECO:0000313" key="6">
    <source>
        <dbReference type="Proteomes" id="UP000178450"/>
    </source>
</evidence>
<dbReference type="SUPFAM" id="SSF53623">
    <property type="entry name" value="MurD-like peptide ligases, catalytic domain"/>
    <property type="match status" value="1"/>
</dbReference>
<dbReference type="InterPro" id="IPR036565">
    <property type="entry name" value="Mur-like_cat_sf"/>
</dbReference>
<dbReference type="Proteomes" id="UP000178450">
    <property type="component" value="Unassembled WGS sequence"/>
</dbReference>
<feature type="signal peptide" evidence="2">
    <location>
        <begin position="1"/>
        <end position="20"/>
    </location>
</feature>
<keyword evidence="1" id="KW-0479">Metal-binding</keyword>
<dbReference type="PANTHER" id="PTHR23135:SF7">
    <property type="entry name" value="LIPID II ISOGLUTAMINYL SYNTHASE (GLUTAMINE-HYDROLYZING) SUBUNIT MURT"/>
    <property type="match status" value="1"/>
</dbReference>
<keyword evidence="1" id="KW-0547">Nucleotide-binding</keyword>
<comment type="subunit">
    <text evidence="1">Forms a heterodimer with GatD.</text>
</comment>
<evidence type="ECO:0000256" key="1">
    <source>
        <dbReference type="HAMAP-Rule" id="MF_02214"/>
    </source>
</evidence>
<feature type="chain" id="PRO_5009529505" description="Lipid II isoglutaminyl synthase (glutamine-hydrolyzing) subunit MurT" evidence="2">
    <location>
        <begin position="21"/>
        <end position="426"/>
    </location>
</feature>
<dbReference type="AlphaFoldDB" id="A0A1F7KEQ1"/>
<keyword evidence="1" id="KW-0862">Zinc</keyword>
<feature type="binding site" evidence="1">
    <location>
        <position position="210"/>
    </location>
    <ligand>
        <name>Zn(2+)</name>
        <dbReference type="ChEBI" id="CHEBI:29105"/>
    </ligand>
</feature>
<evidence type="ECO:0000256" key="2">
    <source>
        <dbReference type="SAM" id="SignalP"/>
    </source>
</evidence>
<organism evidence="5 6">
    <name type="scientific">Candidatus Roizmanbacteria bacterium RIFOXYA1_FULL_41_12</name>
    <dbReference type="NCBI Taxonomy" id="1802082"/>
    <lineage>
        <taxon>Bacteria</taxon>
        <taxon>Candidatus Roizmaniibacteriota</taxon>
    </lineage>
</organism>
<dbReference type="HAMAP" id="MF_02214">
    <property type="entry name" value="Lipid_II_synth_MurT"/>
    <property type="match status" value="1"/>
</dbReference>
<gene>
    <name evidence="1" type="primary">murT</name>
    <name evidence="5" type="ORF">A2209_02175</name>
</gene>
<feature type="domain" description="Lipid II isoglutaminyl synthase (glutamine-hydrolyzing) subunit MurT C-terminal" evidence="4">
    <location>
        <begin position="307"/>
        <end position="413"/>
    </location>
</feature>
<reference evidence="5 6" key="1">
    <citation type="journal article" date="2016" name="Nat. Commun.">
        <title>Thousands of microbial genomes shed light on interconnected biogeochemical processes in an aquifer system.</title>
        <authorList>
            <person name="Anantharaman K."/>
            <person name="Brown C.T."/>
            <person name="Hug L.A."/>
            <person name="Sharon I."/>
            <person name="Castelle C.J."/>
            <person name="Probst A.J."/>
            <person name="Thomas B.C."/>
            <person name="Singh A."/>
            <person name="Wilkins M.J."/>
            <person name="Karaoz U."/>
            <person name="Brodie E.L."/>
            <person name="Williams K.H."/>
            <person name="Hubbard S.S."/>
            <person name="Banfield J.F."/>
        </authorList>
    </citation>
    <scope>NUCLEOTIDE SEQUENCE [LARGE SCALE GENOMIC DNA]</scope>
</reference>